<evidence type="ECO:0000256" key="3">
    <source>
        <dbReference type="ARBA" id="ARBA00004752"/>
    </source>
</evidence>
<evidence type="ECO:0000256" key="13">
    <source>
        <dbReference type="ARBA" id="ARBA00022984"/>
    </source>
</evidence>
<evidence type="ECO:0000256" key="7">
    <source>
        <dbReference type="ARBA" id="ARBA00022490"/>
    </source>
</evidence>
<keyword evidence="15 19" id="KW-0961">Cell wall biogenesis/degradation</keyword>
<reference evidence="23" key="1">
    <citation type="submission" date="2024-03" db="EMBL/GenBank/DDBJ databases">
        <title>Human intestinal bacterial collection.</title>
        <authorList>
            <person name="Pauvert C."/>
            <person name="Hitch T.C.A."/>
            <person name="Clavel T."/>
        </authorList>
    </citation>
    <scope>NUCLEOTIDE SEQUENCE [LARGE SCALE GENOMIC DNA]</scope>
    <source>
        <strain evidence="23">CLA-AA-H89B</strain>
    </source>
</reference>
<dbReference type="GO" id="GO:0008764">
    <property type="term" value="F:UDP-N-acetylmuramoylalanine-D-glutamate ligase activity"/>
    <property type="evidence" value="ECO:0007669"/>
    <property type="project" value="UniProtKB-EC"/>
</dbReference>
<keyword evidence="11 19" id="KW-0067">ATP-binding</keyword>
<dbReference type="InterPro" id="IPR036615">
    <property type="entry name" value="Mur_ligase_C_dom_sf"/>
</dbReference>
<comment type="subcellular location">
    <subcellularLocation>
        <location evidence="2 19 20">Cytoplasm</location>
    </subcellularLocation>
</comment>
<dbReference type="InterPro" id="IPR018109">
    <property type="entry name" value="Folylpolyglutamate_synth_CS"/>
</dbReference>
<evidence type="ECO:0000256" key="14">
    <source>
        <dbReference type="ARBA" id="ARBA00023306"/>
    </source>
</evidence>
<dbReference type="SUPFAM" id="SSF53623">
    <property type="entry name" value="MurD-like peptide ligases, catalytic domain"/>
    <property type="match status" value="1"/>
</dbReference>
<dbReference type="InterPro" id="IPR013221">
    <property type="entry name" value="Mur_ligase_cen"/>
</dbReference>
<keyword evidence="14 19" id="KW-0131">Cell cycle</keyword>
<evidence type="ECO:0000256" key="15">
    <source>
        <dbReference type="ARBA" id="ARBA00023316"/>
    </source>
</evidence>
<dbReference type="InterPro" id="IPR004101">
    <property type="entry name" value="Mur_ligase_C"/>
</dbReference>
<proteinExistence type="inferred from homology"/>
<evidence type="ECO:0000256" key="19">
    <source>
        <dbReference type="HAMAP-Rule" id="MF_00639"/>
    </source>
</evidence>
<keyword evidence="9 19" id="KW-0132">Cell division</keyword>
<accession>A0ABV1H2J3</accession>
<evidence type="ECO:0000256" key="17">
    <source>
        <dbReference type="ARBA" id="ARBA00032324"/>
    </source>
</evidence>
<evidence type="ECO:0000256" key="20">
    <source>
        <dbReference type="RuleBase" id="RU003664"/>
    </source>
</evidence>
<keyword evidence="10 19" id="KW-0547">Nucleotide-binding</keyword>
<organism evidence="23 24">
    <name type="scientific">Lachnospira intestinalis</name>
    <dbReference type="NCBI Taxonomy" id="3133158"/>
    <lineage>
        <taxon>Bacteria</taxon>
        <taxon>Bacillati</taxon>
        <taxon>Bacillota</taxon>
        <taxon>Clostridia</taxon>
        <taxon>Lachnospirales</taxon>
        <taxon>Lachnospiraceae</taxon>
        <taxon>Lachnospira</taxon>
    </lineage>
</organism>
<comment type="catalytic activity">
    <reaction evidence="18 19 20">
        <text>UDP-N-acetyl-alpha-D-muramoyl-L-alanine + D-glutamate + ATP = UDP-N-acetyl-alpha-D-muramoyl-L-alanyl-D-glutamate + ADP + phosphate + H(+)</text>
        <dbReference type="Rhea" id="RHEA:16429"/>
        <dbReference type="ChEBI" id="CHEBI:15378"/>
        <dbReference type="ChEBI" id="CHEBI:29986"/>
        <dbReference type="ChEBI" id="CHEBI:30616"/>
        <dbReference type="ChEBI" id="CHEBI:43474"/>
        <dbReference type="ChEBI" id="CHEBI:83898"/>
        <dbReference type="ChEBI" id="CHEBI:83900"/>
        <dbReference type="ChEBI" id="CHEBI:456216"/>
        <dbReference type="EC" id="6.3.2.9"/>
    </reaction>
</comment>
<evidence type="ECO:0000256" key="12">
    <source>
        <dbReference type="ARBA" id="ARBA00022960"/>
    </source>
</evidence>
<keyword evidence="8 19" id="KW-0436">Ligase</keyword>
<evidence type="ECO:0000313" key="24">
    <source>
        <dbReference type="Proteomes" id="UP001546774"/>
    </source>
</evidence>
<feature type="binding site" evidence="19">
    <location>
        <begin position="115"/>
        <end position="121"/>
    </location>
    <ligand>
        <name>ATP</name>
        <dbReference type="ChEBI" id="CHEBI:30616"/>
    </ligand>
</feature>
<dbReference type="InterPro" id="IPR036565">
    <property type="entry name" value="Mur-like_cat_sf"/>
</dbReference>
<keyword evidence="24" id="KW-1185">Reference proteome</keyword>
<evidence type="ECO:0000256" key="5">
    <source>
        <dbReference type="ARBA" id="ARBA00012212"/>
    </source>
</evidence>
<evidence type="ECO:0000256" key="11">
    <source>
        <dbReference type="ARBA" id="ARBA00022840"/>
    </source>
</evidence>
<dbReference type="Pfam" id="PF21799">
    <property type="entry name" value="MurD-like_N"/>
    <property type="match status" value="1"/>
</dbReference>
<comment type="similarity">
    <text evidence="4 19">Belongs to the MurCDEF family.</text>
</comment>
<comment type="pathway">
    <text evidence="3 19 20">Cell wall biogenesis; peptidoglycan biosynthesis.</text>
</comment>
<dbReference type="SUPFAM" id="SSF53244">
    <property type="entry name" value="MurD-like peptide ligases, peptide-binding domain"/>
    <property type="match status" value="1"/>
</dbReference>
<evidence type="ECO:0000256" key="4">
    <source>
        <dbReference type="ARBA" id="ARBA00010416"/>
    </source>
</evidence>
<keyword evidence="13 19" id="KW-0573">Peptidoglycan synthesis</keyword>
<dbReference type="Pfam" id="PF02875">
    <property type="entry name" value="Mur_ligase_C"/>
    <property type="match status" value="1"/>
</dbReference>
<feature type="domain" description="Mur ligase C-terminal" evidence="21">
    <location>
        <begin position="313"/>
        <end position="427"/>
    </location>
</feature>
<evidence type="ECO:0000259" key="21">
    <source>
        <dbReference type="Pfam" id="PF02875"/>
    </source>
</evidence>
<keyword evidence="12 19" id="KW-0133">Cell shape</keyword>
<comment type="function">
    <text evidence="1 19 20">Cell wall formation. Catalyzes the addition of glutamate to the nucleotide precursor UDP-N-acetylmuramoyl-L-alanine (UMA).</text>
</comment>
<comment type="caution">
    <text evidence="23">The sequence shown here is derived from an EMBL/GenBank/DDBJ whole genome shotgun (WGS) entry which is preliminary data.</text>
</comment>
<dbReference type="Gene3D" id="3.90.190.20">
    <property type="entry name" value="Mur ligase, C-terminal domain"/>
    <property type="match status" value="1"/>
</dbReference>
<evidence type="ECO:0000256" key="9">
    <source>
        <dbReference type="ARBA" id="ARBA00022618"/>
    </source>
</evidence>
<dbReference type="EC" id="6.3.2.9" evidence="5 19"/>
<dbReference type="PROSITE" id="PS01011">
    <property type="entry name" value="FOLYLPOLYGLU_SYNT_1"/>
    <property type="match status" value="1"/>
</dbReference>
<keyword evidence="7 19" id="KW-0963">Cytoplasm</keyword>
<gene>
    <name evidence="19 23" type="primary">murD</name>
    <name evidence="23" type="ORF">WMO37_02635</name>
</gene>
<evidence type="ECO:0000256" key="2">
    <source>
        <dbReference type="ARBA" id="ARBA00004496"/>
    </source>
</evidence>
<evidence type="ECO:0000313" key="23">
    <source>
        <dbReference type="EMBL" id="MEQ2553909.1"/>
    </source>
</evidence>
<protein>
    <recommendedName>
        <fullName evidence="6 19">UDP-N-acetylmuramoylalanine--D-glutamate ligase</fullName>
        <ecNumber evidence="5 19">6.3.2.9</ecNumber>
    </recommendedName>
    <alternativeName>
        <fullName evidence="17 19">D-glutamic acid-adding enzyme</fullName>
    </alternativeName>
    <alternativeName>
        <fullName evidence="16 19">UDP-N-acetylmuramoyl-L-alanyl-D-glutamate synthetase</fullName>
    </alternativeName>
</protein>
<dbReference type="Gene3D" id="3.40.1190.10">
    <property type="entry name" value="Mur-like, catalytic domain"/>
    <property type="match status" value="1"/>
</dbReference>
<name>A0ABV1H2J3_9FIRM</name>
<dbReference type="Proteomes" id="UP001546774">
    <property type="component" value="Unassembled WGS sequence"/>
</dbReference>
<dbReference type="NCBIfam" id="TIGR01087">
    <property type="entry name" value="murD"/>
    <property type="match status" value="1"/>
</dbReference>
<sequence>MEFSGKKVTVVGTGISGIGAVGLLNAVGAEVVLYDGNEKLKIEDIEKKLGTYKAEIVLGELTKELTDSSDLLVISPGVPIDSPVVKAFEAAGVPVWGEVELAYAFDKGKVLAITGTNGKTTTTALVGQIVGAYHKDTFVVGNIGNPYTTEVLKSNKDSYTVAEISSFQLETVHEFHPLVSAILNITPDHLNRHYTMDCYVQTKEKIAMNQKGSEVCVLNFDDDYLREFGEHTTAKVVWFSRFTKPDRGAYMEGDMICYTDGIRSQELLNVHDMNLIGAHNYENVMAAVCITKAAGIPDEIIVEQIKQFKAVEHRIEFVTEKNGVRYYNDSKGTNPEAAVKAIEAMTRPTVLIGGGYDKGSEFDLYVKAFKDRVKLLVLIGQTSDKIEATAKKYGFTNIIKAESLKEVVDICAENAKDGDAVLLSPACASWGMFDNYEQRGRLFKEYVNAL</sequence>
<dbReference type="InterPro" id="IPR005762">
    <property type="entry name" value="MurD"/>
</dbReference>
<feature type="domain" description="Mur ligase central" evidence="22">
    <location>
        <begin position="113"/>
        <end position="290"/>
    </location>
</feature>
<dbReference type="EMBL" id="JBBMFS010000002">
    <property type="protein sequence ID" value="MEQ2553909.1"/>
    <property type="molecule type" value="Genomic_DNA"/>
</dbReference>
<dbReference type="Gene3D" id="3.40.50.720">
    <property type="entry name" value="NAD(P)-binding Rossmann-like Domain"/>
    <property type="match status" value="1"/>
</dbReference>
<evidence type="ECO:0000256" key="16">
    <source>
        <dbReference type="ARBA" id="ARBA00030398"/>
    </source>
</evidence>
<evidence type="ECO:0000256" key="6">
    <source>
        <dbReference type="ARBA" id="ARBA00015655"/>
    </source>
</evidence>
<evidence type="ECO:0000259" key="22">
    <source>
        <dbReference type="Pfam" id="PF08245"/>
    </source>
</evidence>
<evidence type="ECO:0000256" key="1">
    <source>
        <dbReference type="ARBA" id="ARBA00002734"/>
    </source>
</evidence>
<dbReference type="PANTHER" id="PTHR43692:SF1">
    <property type="entry name" value="UDP-N-ACETYLMURAMOYLALANINE--D-GLUTAMATE LIGASE"/>
    <property type="match status" value="1"/>
</dbReference>
<evidence type="ECO:0000256" key="10">
    <source>
        <dbReference type="ARBA" id="ARBA00022741"/>
    </source>
</evidence>
<evidence type="ECO:0000256" key="18">
    <source>
        <dbReference type="ARBA" id="ARBA00047632"/>
    </source>
</evidence>
<dbReference type="HAMAP" id="MF_00639">
    <property type="entry name" value="MurD"/>
    <property type="match status" value="1"/>
</dbReference>
<evidence type="ECO:0000256" key="8">
    <source>
        <dbReference type="ARBA" id="ARBA00022598"/>
    </source>
</evidence>
<dbReference type="Pfam" id="PF08245">
    <property type="entry name" value="Mur_ligase_M"/>
    <property type="match status" value="1"/>
</dbReference>
<dbReference type="SUPFAM" id="SSF51984">
    <property type="entry name" value="MurCD N-terminal domain"/>
    <property type="match status" value="1"/>
</dbReference>
<dbReference type="PANTHER" id="PTHR43692">
    <property type="entry name" value="UDP-N-ACETYLMURAMOYLALANINE--D-GLUTAMATE LIGASE"/>
    <property type="match status" value="1"/>
</dbReference>